<gene>
    <name evidence="2" type="ORF">ACFFJK_02430</name>
</gene>
<comment type="caution">
    <text evidence="2">The sequence shown here is derived from an EMBL/GenBank/DDBJ whole genome shotgun (WGS) entry which is preliminary data.</text>
</comment>
<protein>
    <submittedName>
        <fullName evidence="2">BadF/BadG/BcrA/BcrD ATPase family protein</fullName>
    </submittedName>
</protein>
<evidence type="ECO:0000313" key="3">
    <source>
        <dbReference type="Proteomes" id="UP001589773"/>
    </source>
</evidence>
<dbReference type="PANTHER" id="PTHR43190">
    <property type="entry name" value="N-ACETYL-D-GLUCOSAMINE KINASE"/>
    <property type="match status" value="1"/>
</dbReference>
<dbReference type="RefSeq" id="WP_379677496.1">
    <property type="nucleotide sequence ID" value="NZ_JBHLWP010000003.1"/>
</dbReference>
<proteinExistence type="predicted"/>
<organism evidence="2 3">
    <name type="scientific">Massilia consociata</name>
    <dbReference type="NCBI Taxonomy" id="760117"/>
    <lineage>
        <taxon>Bacteria</taxon>
        <taxon>Pseudomonadati</taxon>
        <taxon>Pseudomonadota</taxon>
        <taxon>Betaproteobacteria</taxon>
        <taxon>Burkholderiales</taxon>
        <taxon>Oxalobacteraceae</taxon>
        <taxon>Telluria group</taxon>
        <taxon>Massilia</taxon>
    </lineage>
</organism>
<dbReference type="Proteomes" id="UP001589773">
    <property type="component" value="Unassembled WGS sequence"/>
</dbReference>
<dbReference type="Gene3D" id="3.30.420.40">
    <property type="match status" value="2"/>
</dbReference>
<dbReference type="InterPro" id="IPR043129">
    <property type="entry name" value="ATPase_NBD"/>
</dbReference>
<keyword evidence="3" id="KW-1185">Reference proteome</keyword>
<sequence length="295" mass="30120">MIDYLIGVDGGGTGTRVRLARAGATGGAELAQASGGPSALSRGIDNAWTTINGIVADAFRQIGIDAAPMRSCAIGLGLAGVHNKEWAARFVAADPGYALLALDTDGFTTLMGAHGGRPGAIVAIGTGSVGEAMLEDGTKVEVGGWGFPAGDEASGAWMGLRALNHIEQVLDGRAEGRDFARDVIAFCGGSRDAVQVWLGKASQTAYAGLARFVVAHGQTDPVARAILEHAGREVASIADALDRSHTLPLALCGGLGEALRAWLPADTLARCVPAQGDSAAGALRMIGQRLERTTP</sequence>
<evidence type="ECO:0000313" key="2">
    <source>
        <dbReference type="EMBL" id="MFC0250734.1"/>
    </source>
</evidence>
<dbReference type="EMBL" id="JBHLWP010000003">
    <property type="protein sequence ID" value="MFC0250734.1"/>
    <property type="molecule type" value="Genomic_DNA"/>
</dbReference>
<name>A0ABV6FB31_9BURK</name>
<feature type="domain" description="ATPase BadF/BadG/BcrA/BcrD type" evidence="1">
    <location>
        <begin position="6"/>
        <end position="244"/>
    </location>
</feature>
<reference evidence="2 3" key="1">
    <citation type="submission" date="2024-09" db="EMBL/GenBank/DDBJ databases">
        <authorList>
            <person name="Sun Q."/>
            <person name="Mori K."/>
        </authorList>
    </citation>
    <scope>NUCLEOTIDE SEQUENCE [LARGE SCALE GENOMIC DNA]</scope>
    <source>
        <strain evidence="2 3">CCM 7792</strain>
    </source>
</reference>
<dbReference type="InterPro" id="IPR052519">
    <property type="entry name" value="Euk-type_GlcNAc_Kinase"/>
</dbReference>
<evidence type="ECO:0000259" key="1">
    <source>
        <dbReference type="Pfam" id="PF01869"/>
    </source>
</evidence>
<accession>A0ABV6FB31</accession>
<dbReference type="SUPFAM" id="SSF53067">
    <property type="entry name" value="Actin-like ATPase domain"/>
    <property type="match status" value="2"/>
</dbReference>
<dbReference type="CDD" id="cd24082">
    <property type="entry name" value="ASKHA_NBD_GspK-like"/>
    <property type="match status" value="1"/>
</dbReference>
<dbReference type="InterPro" id="IPR002731">
    <property type="entry name" value="ATPase_BadF"/>
</dbReference>
<dbReference type="PANTHER" id="PTHR43190:SF3">
    <property type="entry name" value="N-ACETYL-D-GLUCOSAMINE KINASE"/>
    <property type="match status" value="1"/>
</dbReference>
<dbReference type="Pfam" id="PF01869">
    <property type="entry name" value="BcrAD_BadFG"/>
    <property type="match status" value="1"/>
</dbReference>